<evidence type="ECO:0000256" key="1">
    <source>
        <dbReference type="SAM" id="MobiDB-lite"/>
    </source>
</evidence>
<organism evidence="2 3">
    <name type="scientific">Candidatus Geothrix skivensis</name>
    <dbReference type="NCBI Taxonomy" id="2954439"/>
    <lineage>
        <taxon>Bacteria</taxon>
        <taxon>Pseudomonadati</taxon>
        <taxon>Acidobacteriota</taxon>
        <taxon>Holophagae</taxon>
        <taxon>Holophagales</taxon>
        <taxon>Holophagaceae</taxon>
        <taxon>Geothrix</taxon>
    </lineage>
</organism>
<gene>
    <name evidence="2" type="ORF">IPP58_04175</name>
</gene>
<sequence length="57" mass="6821">MSHRRYDYTLLVGLTREAGFETVLVYEVIAINDDPYFQDGQSRSQEGERRPEDRRKR</sequence>
<dbReference type="AlphaFoldDB" id="A0A9D7SDN3"/>
<name>A0A9D7SDN3_9BACT</name>
<evidence type="ECO:0000313" key="2">
    <source>
        <dbReference type="EMBL" id="MBK9795682.1"/>
    </source>
</evidence>
<reference evidence="2" key="1">
    <citation type="submission" date="2020-10" db="EMBL/GenBank/DDBJ databases">
        <title>Connecting structure to function with the recovery of over 1000 high-quality activated sludge metagenome-assembled genomes encoding full-length rRNA genes using long-read sequencing.</title>
        <authorList>
            <person name="Singleton C.M."/>
            <person name="Petriglieri F."/>
            <person name="Kristensen J.M."/>
            <person name="Kirkegaard R.H."/>
            <person name="Michaelsen T.Y."/>
            <person name="Andersen M.H."/>
            <person name="Karst S.M."/>
            <person name="Dueholm M.S."/>
            <person name="Nielsen P.H."/>
            <person name="Albertsen M."/>
        </authorList>
    </citation>
    <scope>NUCLEOTIDE SEQUENCE</scope>
    <source>
        <strain evidence="2">Skiv_18-Q3-R9-52_MAXAC.067</strain>
    </source>
</reference>
<feature type="region of interest" description="Disordered" evidence="1">
    <location>
        <begin position="36"/>
        <end position="57"/>
    </location>
</feature>
<comment type="caution">
    <text evidence="2">The sequence shown here is derived from an EMBL/GenBank/DDBJ whole genome shotgun (WGS) entry which is preliminary data.</text>
</comment>
<protein>
    <submittedName>
        <fullName evidence="2">Uncharacterized protein</fullName>
    </submittedName>
</protein>
<proteinExistence type="predicted"/>
<accession>A0A9D7SDN3</accession>
<evidence type="ECO:0000313" key="3">
    <source>
        <dbReference type="Proteomes" id="UP000886657"/>
    </source>
</evidence>
<dbReference type="Proteomes" id="UP000886657">
    <property type="component" value="Unassembled WGS sequence"/>
</dbReference>
<feature type="compositionally biased region" description="Basic and acidic residues" evidence="1">
    <location>
        <begin position="45"/>
        <end position="57"/>
    </location>
</feature>
<dbReference type="EMBL" id="JADKIO010000005">
    <property type="protein sequence ID" value="MBK9795682.1"/>
    <property type="molecule type" value="Genomic_DNA"/>
</dbReference>